<dbReference type="CDD" id="cd00160">
    <property type="entry name" value="RhoGEF"/>
    <property type="match status" value="1"/>
</dbReference>
<evidence type="ECO:0000259" key="5">
    <source>
        <dbReference type="PROSITE" id="PS50020"/>
    </source>
</evidence>
<evidence type="ECO:0000256" key="2">
    <source>
        <dbReference type="ARBA" id="ARBA00022490"/>
    </source>
</evidence>
<dbReference type="InterPro" id="IPR001331">
    <property type="entry name" value="GDS_CDC24_CS"/>
</dbReference>
<accession>A0AAD5U6V1</accession>
<feature type="compositionally biased region" description="Low complexity" evidence="3">
    <location>
        <begin position="241"/>
        <end position="273"/>
    </location>
</feature>
<keyword evidence="8" id="KW-1185">Reference proteome</keyword>
<dbReference type="InterPro" id="IPR000219">
    <property type="entry name" value="DH_dom"/>
</dbReference>
<dbReference type="Gene3D" id="1.20.900.10">
    <property type="entry name" value="Dbl homology (DH) domain"/>
    <property type="match status" value="1"/>
</dbReference>
<dbReference type="AlphaFoldDB" id="A0AAD5U6V1"/>
<feature type="domain" description="WW" evidence="5">
    <location>
        <begin position="779"/>
        <end position="806"/>
    </location>
</feature>
<dbReference type="PANTHER" id="PTHR46006:SF6">
    <property type="entry name" value="INTERSECTIN-2 ISOFORM X1"/>
    <property type="match status" value="1"/>
</dbReference>
<dbReference type="SMART" id="SM00033">
    <property type="entry name" value="CH"/>
    <property type="match status" value="1"/>
</dbReference>
<feature type="domain" description="DH" evidence="4">
    <location>
        <begin position="420"/>
        <end position="602"/>
    </location>
</feature>
<dbReference type="InterPro" id="IPR051480">
    <property type="entry name" value="Endocytic_GEF_Adapter"/>
</dbReference>
<dbReference type="Gene3D" id="2.30.29.30">
    <property type="entry name" value="Pleckstrin-homology domain (PH domain)/Phosphotyrosine-binding domain (PTB)"/>
    <property type="match status" value="1"/>
</dbReference>
<proteinExistence type="predicted"/>
<name>A0AAD5U6V1_9FUNG</name>
<comment type="subcellular location">
    <subcellularLocation>
        <location evidence="1">Cytoplasm</location>
    </subcellularLocation>
</comment>
<dbReference type="PROSITE" id="PS50021">
    <property type="entry name" value="CH"/>
    <property type="match status" value="1"/>
</dbReference>
<evidence type="ECO:0000256" key="3">
    <source>
        <dbReference type="SAM" id="MobiDB-lite"/>
    </source>
</evidence>
<dbReference type="GO" id="GO:0005737">
    <property type="term" value="C:cytoplasm"/>
    <property type="evidence" value="ECO:0007669"/>
    <property type="project" value="UniProtKB-SubCell"/>
</dbReference>
<dbReference type="PROSITE" id="PS50020">
    <property type="entry name" value="WW_DOMAIN_2"/>
    <property type="match status" value="1"/>
</dbReference>
<keyword evidence="2" id="KW-0963">Cytoplasm</keyword>
<dbReference type="InterPro" id="IPR001202">
    <property type="entry name" value="WW_dom"/>
</dbReference>
<dbReference type="Pfam" id="PF00621">
    <property type="entry name" value="RhoGEF"/>
    <property type="match status" value="1"/>
</dbReference>
<protein>
    <submittedName>
        <fullName evidence="7">Myosin 10A, isoform D</fullName>
    </submittedName>
</protein>
<dbReference type="SMART" id="SM00325">
    <property type="entry name" value="RhoGEF"/>
    <property type="match status" value="1"/>
</dbReference>
<evidence type="ECO:0000313" key="7">
    <source>
        <dbReference type="EMBL" id="KAJ3225233.1"/>
    </source>
</evidence>
<dbReference type="SUPFAM" id="SSF51045">
    <property type="entry name" value="WW domain"/>
    <property type="match status" value="1"/>
</dbReference>
<sequence>MSSSSLSHSRKNSTQYQSLNCVIPNSAQNTSLAKPALSGGDSPLEHSENNKRLKLLVTNWFLQVCLKGKVNLDGVKDLTMLFNALRDGVLLCNLLNVLNPNSISGINLATGTMPGLENLTKFAGSAVSSYGVDRKYMFRPLDFINGTVKGEEGMIIFLAALAILATEKGYIVGNFQVSEARELLGSGFSESHSTLNLSLSNHKSNTVTNQSLSSINTVVENTQQNNLKKLASTPVSHSRENSLNSSSPTSREPSIIPRNRTLSSNSNSSPLNNVQNAPVDYSTLIPKVLEKLEILELNQKRIYNRMDYLNKNQQQRFSEIFKQNYESIKKKVSNLELTQMELQQFLLENFLVEFGFNFEMDQDELFCPQKSLLKSLEEVKRESSNLTMNPPATQVSPLSKSFNKLPPEVLSANLGKPELMRLSVVYEMIETEGDFFRDLNVMITFHKVQLKCNKMMSDEDVEILFSNVAELVSVSQNFFNKMNERKNSNLFIEEIGDIIVDATESLKAYSIYCGNYPTAMQMVQTLQSSPEIKEKVQKWMSAPECRGLSLESFLIKPIQRICKYPLLLKELLRHTEKTHKDHPNLLIAAEKIEAVVKVANEATRLLGERDRIISLQGKLDAVPPLIIQDKKLYKDGQTQFSKQNNRPREKYVILCGEFLVVSKITEKKRYQLENLFYVYDLILKPIDVKNKLVLSFFNNGTANDKKEVLSFHLNSDEEKLKWSEAFAEAMKQHPADSGLKRMTTNGSQLEADISMMGLGASELLIQEDPEMVEIEGHYWKRALAATGQNYYFDIETKDTKWKLPDQFTVVDPVTKKPVKSVEEEINNQEEEEEDDDTDTIVETINQNWKRVLKRNSMELNNNGNAKKVEVYYFNTTTNESFWKLPNDVVLPLNLTPIEL</sequence>
<dbReference type="PROSITE" id="PS50010">
    <property type="entry name" value="DH_2"/>
    <property type="match status" value="1"/>
</dbReference>
<dbReference type="InterPro" id="IPR036872">
    <property type="entry name" value="CH_dom_sf"/>
</dbReference>
<evidence type="ECO:0000259" key="4">
    <source>
        <dbReference type="PROSITE" id="PS50010"/>
    </source>
</evidence>
<dbReference type="InterPro" id="IPR036020">
    <property type="entry name" value="WW_dom_sf"/>
</dbReference>
<dbReference type="Gene3D" id="1.10.418.10">
    <property type="entry name" value="Calponin-like domain"/>
    <property type="match status" value="1"/>
</dbReference>
<dbReference type="GO" id="GO:0005085">
    <property type="term" value="F:guanyl-nucleotide exchange factor activity"/>
    <property type="evidence" value="ECO:0007669"/>
    <property type="project" value="InterPro"/>
</dbReference>
<organism evidence="7 8">
    <name type="scientific">Clydaea vesicula</name>
    <dbReference type="NCBI Taxonomy" id="447962"/>
    <lineage>
        <taxon>Eukaryota</taxon>
        <taxon>Fungi</taxon>
        <taxon>Fungi incertae sedis</taxon>
        <taxon>Chytridiomycota</taxon>
        <taxon>Chytridiomycota incertae sedis</taxon>
        <taxon>Chytridiomycetes</taxon>
        <taxon>Lobulomycetales</taxon>
        <taxon>Lobulomycetaceae</taxon>
        <taxon>Clydaea</taxon>
    </lineage>
</organism>
<gene>
    <name evidence="7" type="primary">MYO20_3</name>
    <name evidence="7" type="ORF">HK099_007151</name>
</gene>
<dbReference type="SUPFAM" id="SSF50729">
    <property type="entry name" value="PH domain-like"/>
    <property type="match status" value="1"/>
</dbReference>
<dbReference type="Proteomes" id="UP001211065">
    <property type="component" value="Unassembled WGS sequence"/>
</dbReference>
<dbReference type="PANTHER" id="PTHR46006">
    <property type="entry name" value="RHO GUANINE NUCLEOTIDE EXCHANGE FACTOR AT 64C, ISOFORM A"/>
    <property type="match status" value="1"/>
</dbReference>
<evidence type="ECO:0000313" key="8">
    <source>
        <dbReference type="Proteomes" id="UP001211065"/>
    </source>
</evidence>
<evidence type="ECO:0000256" key="1">
    <source>
        <dbReference type="ARBA" id="ARBA00004496"/>
    </source>
</evidence>
<dbReference type="InterPro" id="IPR001715">
    <property type="entry name" value="CH_dom"/>
</dbReference>
<dbReference type="InterPro" id="IPR011993">
    <property type="entry name" value="PH-like_dom_sf"/>
</dbReference>
<dbReference type="GO" id="GO:0035025">
    <property type="term" value="P:positive regulation of Rho protein signal transduction"/>
    <property type="evidence" value="ECO:0007669"/>
    <property type="project" value="TreeGrafter"/>
</dbReference>
<feature type="region of interest" description="Disordered" evidence="3">
    <location>
        <begin position="229"/>
        <end position="274"/>
    </location>
</feature>
<dbReference type="SUPFAM" id="SSF47576">
    <property type="entry name" value="Calponin-homology domain, CH-domain"/>
    <property type="match status" value="1"/>
</dbReference>
<evidence type="ECO:0000259" key="6">
    <source>
        <dbReference type="PROSITE" id="PS50021"/>
    </source>
</evidence>
<dbReference type="Gene3D" id="2.20.70.10">
    <property type="match status" value="1"/>
</dbReference>
<feature type="domain" description="Calponin-homology (CH)" evidence="6">
    <location>
        <begin position="51"/>
        <end position="166"/>
    </location>
</feature>
<dbReference type="GO" id="GO:0035556">
    <property type="term" value="P:intracellular signal transduction"/>
    <property type="evidence" value="ECO:0007669"/>
    <property type="project" value="InterPro"/>
</dbReference>
<dbReference type="PROSITE" id="PS00741">
    <property type="entry name" value="DH_1"/>
    <property type="match status" value="1"/>
</dbReference>
<dbReference type="SUPFAM" id="SSF48065">
    <property type="entry name" value="DBL homology domain (DH-domain)"/>
    <property type="match status" value="1"/>
</dbReference>
<dbReference type="InterPro" id="IPR035899">
    <property type="entry name" value="DBL_dom_sf"/>
</dbReference>
<reference evidence="7" key="1">
    <citation type="submission" date="2020-05" db="EMBL/GenBank/DDBJ databases">
        <title>Phylogenomic resolution of chytrid fungi.</title>
        <authorList>
            <person name="Stajich J.E."/>
            <person name="Amses K."/>
            <person name="Simmons R."/>
            <person name="Seto K."/>
            <person name="Myers J."/>
            <person name="Bonds A."/>
            <person name="Quandt C.A."/>
            <person name="Barry K."/>
            <person name="Liu P."/>
            <person name="Grigoriev I."/>
            <person name="Longcore J.E."/>
            <person name="James T.Y."/>
        </authorList>
    </citation>
    <scope>NUCLEOTIDE SEQUENCE</scope>
    <source>
        <strain evidence="7">JEL0476</strain>
    </source>
</reference>
<comment type="caution">
    <text evidence="7">The sequence shown here is derived from an EMBL/GenBank/DDBJ whole genome shotgun (WGS) entry which is preliminary data.</text>
</comment>
<dbReference type="EMBL" id="JADGJW010000067">
    <property type="protein sequence ID" value="KAJ3225233.1"/>
    <property type="molecule type" value="Genomic_DNA"/>
</dbReference>
<dbReference type="Pfam" id="PF00307">
    <property type="entry name" value="CH"/>
    <property type="match status" value="1"/>
</dbReference>